<evidence type="ECO:0000313" key="1">
    <source>
        <dbReference type="EMBL" id="QOZ65889.1"/>
    </source>
</evidence>
<name>A0AAE7TF58_9BRAD</name>
<dbReference type="AlphaFoldDB" id="A0AAE7TF58"/>
<organism evidence="1 2">
    <name type="scientific">Bradyrhizobium arachidis</name>
    <dbReference type="NCBI Taxonomy" id="858423"/>
    <lineage>
        <taxon>Bacteria</taxon>
        <taxon>Pseudomonadati</taxon>
        <taxon>Pseudomonadota</taxon>
        <taxon>Alphaproteobacteria</taxon>
        <taxon>Hyphomicrobiales</taxon>
        <taxon>Nitrobacteraceae</taxon>
        <taxon>Bradyrhizobium</taxon>
    </lineage>
</organism>
<protein>
    <submittedName>
        <fullName evidence="1">Uncharacterized protein</fullName>
    </submittedName>
</protein>
<proteinExistence type="predicted"/>
<evidence type="ECO:0000313" key="2">
    <source>
        <dbReference type="Proteomes" id="UP000594015"/>
    </source>
</evidence>
<dbReference type="KEGG" id="barh:WN72_05240"/>
<dbReference type="Proteomes" id="UP000594015">
    <property type="component" value="Chromosome"/>
</dbReference>
<accession>A0AAE7TF58</accession>
<dbReference type="EMBL" id="CP030050">
    <property type="protein sequence ID" value="QOZ65889.1"/>
    <property type="molecule type" value="Genomic_DNA"/>
</dbReference>
<gene>
    <name evidence="1" type="ORF">WN72_05240</name>
</gene>
<reference evidence="1 2" key="1">
    <citation type="submission" date="2018-06" db="EMBL/GenBank/DDBJ databases">
        <title>Comparative genomics of Bradyrhizobium nodulating Arachidis hypogaea.</title>
        <authorList>
            <person name="Li Y."/>
        </authorList>
    </citation>
    <scope>NUCLEOTIDE SEQUENCE [LARGE SCALE GENOMIC DNA]</scope>
    <source>
        <strain evidence="1 2">CCBAU 051107</strain>
    </source>
</reference>
<sequence length="70" mass="7972">MPLFEVSICFCTPGKTWHEDTSRDITAVIDARNGVLAAKTALDELEYDERADLVHFIHVGHPRLPPDQRR</sequence>
<dbReference type="RefSeq" id="WP_092219590.1">
    <property type="nucleotide sequence ID" value="NZ_CP030050.1"/>
</dbReference>